<comment type="caution">
    <text evidence="10">The sequence shown here is derived from an EMBL/GenBank/DDBJ whole genome shotgun (WGS) entry which is preliminary data.</text>
</comment>
<dbReference type="InterPro" id="IPR000192">
    <property type="entry name" value="Aminotrans_V_dom"/>
</dbReference>
<evidence type="ECO:0000256" key="2">
    <source>
        <dbReference type="ARBA" id="ARBA00006490"/>
    </source>
</evidence>
<accession>A0A1G2UUY9</accession>
<dbReference type="Gene3D" id="1.10.260.50">
    <property type="match status" value="1"/>
</dbReference>
<evidence type="ECO:0000256" key="6">
    <source>
        <dbReference type="ARBA" id="ARBA00023004"/>
    </source>
</evidence>
<keyword evidence="5" id="KW-0663">Pyridoxal phosphate</keyword>
<keyword evidence="4" id="KW-0479">Metal-binding</keyword>
<evidence type="ECO:0000313" key="11">
    <source>
        <dbReference type="Proteomes" id="UP000176558"/>
    </source>
</evidence>
<evidence type="ECO:0000256" key="7">
    <source>
        <dbReference type="ARBA" id="ARBA00023014"/>
    </source>
</evidence>
<dbReference type="PANTHER" id="PTHR11601:SF34">
    <property type="entry name" value="CYSTEINE DESULFURASE"/>
    <property type="match status" value="1"/>
</dbReference>
<dbReference type="PANTHER" id="PTHR11601">
    <property type="entry name" value="CYSTEINE DESULFURYLASE FAMILY MEMBER"/>
    <property type="match status" value="1"/>
</dbReference>
<dbReference type="Proteomes" id="UP000176558">
    <property type="component" value="Unassembled WGS sequence"/>
</dbReference>
<name>A0A1G2UUY9_9BACT</name>
<evidence type="ECO:0000256" key="5">
    <source>
        <dbReference type="ARBA" id="ARBA00022898"/>
    </source>
</evidence>
<proteinExistence type="inferred from homology"/>
<comment type="cofactor">
    <cofactor evidence="1">
        <name>pyridoxal 5'-phosphate</name>
        <dbReference type="ChEBI" id="CHEBI:597326"/>
    </cofactor>
</comment>
<evidence type="ECO:0000256" key="3">
    <source>
        <dbReference type="ARBA" id="ARBA00022679"/>
    </source>
</evidence>
<evidence type="ECO:0000259" key="9">
    <source>
        <dbReference type="Pfam" id="PF00266"/>
    </source>
</evidence>
<evidence type="ECO:0000313" key="10">
    <source>
        <dbReference type="EMBL" id="OHB13213.1"/>
    </source>
</evidence>
<keyword evidence="7" id="KW-0411">Iron-sulfur</keyword>
<dbReference type="InterPro" id="IPR015421">
    <property type="entry name" value="PyrdxlP-dep_Trfase_major"/>
</dbReference>
<comment type="similarity">
    <text evidence="2">Belongs to the class-V pyridoxal-phosphate-dependent aminotransferase family. NifS/IscS subfamily.</text>
</comment>
<dbReference type="Gene3D" id="3.40.640.10">
    <property type="entry name" value="Type I PLP-dependent aspartate aminotransferase-like (Major domain)"/>
    <property type="match status" value="1"/>
</dbReference>
<dbReference type="GO" id="GO:0031071">
    <property type="term" value="F:cysteine desulfurase activity"/>
    <property type="evidence" value="ECO:0007669"/>
    <property type="project" value="UniProtKB-EC"/>
</dbReference>
<dbReference type="InterPro" id="IPR015422">
    <property type="entry name" value="PyrdxlP-dep_Trfase_small"/>
</dbReference>
<dbReference type="EMBL" id="MHWT01000001">
    <property type="protein sequence ID" value="OHB13213.1"/>
    <property type="molecule type" value="Genomic_DNA"/>
</dbReference>
<protein>
    <recommendedName>
        <fullName evidence="9">Aminotransferase class V domain-containing protein</fullName>
    </recommendedName>
</protein>
<evidence type="ECO:0000256" key="8">
    <source>
        <dbReference type="ARBA" id="ARBA00050776"/>
    </source>
</evidence>
<comment type="catalytic activity">
    <reaction evidence="8">
        <text>(sulfur carrier)-H + L-cysteine = (sulfur carrier)-SH + L-alanine</text>
        <dbReference type="Rhea" id="RHEA:43892"/>
        <dbReference type="Rhea" id="RHEA-COMP:14737"/>
        <dbReference type="Rhea" id="RHEA-COMP:14739"/>
        <dbReference type="ChEBI" id="CHEBI:29917"/>
        <dbReference type="ChEBI" id="CHEBI:35235"/>
        <dbReference type="ChEBI" id="CHEBI:57972"/>
        <dbReference type="ChEBI" id="CHEBI:64428"/>
        <dbReference type="EC" id="2.8.1.7"/>
    </reaction>
</comment>
<dbReference type="InterPro" id="IPR016454">
    <property type="entry name" value="Cysteine_dSase"/>
</dbReference>
<dbReference type="PIRSF" id="PIRSF005572">
    <property type="entry name" value="NifS"/>
    <property type="match status" value="1"/>
</dbReference>
<dbReference type="SUPFAM" id="SSF53383">
    <property type="entry name" value="PLP-dependent transferases"/>
    <property type="match status" value="1"/>
</dbReference>
<keyword evidence="6" id="KW-0408">Iron</keyword>
<organism evidence="10 11">
    <name type="scientific">Candidatus Zambryskibacteria bacterium RIFCSPLOWO2_12_FULL_39_23</name>
    <dbReference type="NCBI Taxonomy" id="1802776"/>
    <lineage>
        <taxon>Bacteria</taxon>
        <taxon>Candidatus Zambryskiibacteriota</taxon>
    </lineage>
</organism>
<evidence type="ECO:0000256" key="1">
    <source>
        <dbReference type="ARBA" id="ARBA00001933"/>
    </source>
</evidence>
<sequence>MKFLRKISQKLSRLWRRRIFLDHASTTPIAPEVDKTMRSHKIVQFANPSALYTEALEAKKLLNGSRERIARILNCRKNDIVFTSGGTEGNNLALLGVFEAQLGHRMSKLGNFAPHFVTTIIEHPSVLEVFKEIERRGGKVTYIPVDEKGMVNPNSIRAALKKNTVLVSVMYANNEIGTIQPIKEISKIIQEYRRKIKRQNSTWPYFHTDSCQVPLYLSVDCLKLGVDMMTLDGIKIYGPRGSGILYVKSGVETMPIVFGGGQEKGLRSGTENIPAFAGFAKALEMADEMRERESERLKIIRDYAITEILKNFPKASLNGSADERLPNNVNICFPGLNAEFAVISLDVLGVCASYSSSCRTLKEDSSSYVVESLGKTECKESSLRFTLGRDSKKGDIDYLIVALKKIIKQNLVEPIPFQSIRIPPQFLETEEGEN</sequence>
<dbReference type="GO" id="GO:0051536">
    <property type="term" value="F:iron-sulfur cluster binding"/>
    <property type="evidence" value="ECO:0007669"/>
    <property type="project" value="UniProtKB-KW"/>
</dbReference>
<gene>
    <name evidence="10" type="ORF">A3G99_01125</name>
</gene>
<dbReference type="Gene3D" id="3.90.1150.10">
    <property type="entry name" value="Aspartate Aminotransferase, domain 1"/>
    <property type="match status" value="1"/>
</dbReference>
<dbReference type="GO" id="GO:0046872">
    <property type="term" value="F:metal ion binding"/>
    <property type="evidence" value="ECO:0007669"/>
    <property type="project" value="UniProtKB-KW"/>
</dbReference>
<evidence type="ECO:0000256" key="4">
    <source>
        <dbReference type="ARBA" id="ARBA00022723"/>
    </source>
</evidence>
<feature type="domain" description="Aminotransferase class V" evidence="9">
    <location>
        <begin position="19"/>
        <end position="399"/>
    </location>
</feature>
<dbReference type="InterPro" id="IPR015424">
    <property type="entry name" value="PyrdxlP-dep_Trfase"/>
</dbReference>
<keyword evidence="3" id="KW-0808">Transferase</keyword>
<dbReference type="AlphaFoldDB" id="A0A1G2UUY9"/>
<dbReference type="Pfam" id="PF00266">
    <property type="entry name" value="Aminotran_5"/>
    <property type="match status" value="1"/>
</dbReference>
<reference evidence="10 11" key="1">
    <citation type="journal article" date="2016" name="Nat. Commun.">
        <title>Thousands of microbial genomes shed light on interconnected biogeochemical processes in an aquifer system.</title>
        <authorList>
            <person name="Anantharaman K."/>
            <person name="Brown C.T."/>
            <person name="Hug L.A."/>
            <person name="Sharon I."/>
            <person name="Castelle C.J."/>
            <person name="Probst A.J."/>
            <person name="Thomas B.C."/>
            <person name="Singh A."/>
            <person name="Wilkins M.J."/>
            <person name="Karaoz U."/>
            <person name="Brodie E.L."/>
            <person name="Williams K.H."/>
            <person name="Hubbard S.S."/>
            <person name="Banfield J.F."/>
        </authorList>
    </citation>
    <scope>NUCLEOTIDE SEQUENCE [LARGE SCALE GENOMIC DNA]</scope>
</reference>